<keyword evidence="4 5" id="KW-0720">Serine protease</keyword>
<keyword evidence="6" id="KW-0812">Transmembrane</keyword>
<keyword evidence="3 5" id="KW-0378">Hydrolase</keyword>
<dbReference type="SUPFAM" id="SSF50156">
    <property type="entry name" value="PDZ domain-like"/>
    <property type="match status" value="1"/>
</dbReference>
<dbReference type="InterPro" id="IPR040573">
    <property type="entry name" value="TSP_N"/>
</dbReference>
<dbReference type="Pfam" id="PF11818">
    <property type="entry name" value="DUF3340"/>
    <property type="match status" value="1"/>
</dbReference>
<dbReference type="FunFam" id="3.90.226.10:FF:000090">
    <property type="entry name" value="Tail-specific protease"/>
    <property type="match status" value="1"/>
</dbReference>
<dbReference type="GO" id="GO:0008236">
    <property type="term" value="F:serine-type peptidase activity"/>
    <property type="evidence" value="ECO:0007669"/>
    <property type="project" value="UniProtKB-KW"/>
</dbReference>
<keyword evidence="6" id="KW-1133">Transmembrane helix</keyword>
<dbReference type="OrthoDB" id="9812068at2"/>
<protein>
    <submittedName>
        <fullName evidence="8">Carboxyl-terminal processing protease</fullName>
    </submittedName>
</protein>
<dbReference type="Gene3D" id="2.30.42.10">
    <property type="match status" value="1"/>
</dbReference>
<dbReference type="Pfam" id="PF03572">
    <property type="entry name" value="Peptidase_S41"/>
    <property type="match status" value="1"/>
</dbReference>
<dbReference type="PANTHER" id="PTHR32060:SF22">
    <property type="entry name" value="CARBOXYL-TERMINAL-PROCESSING PEPTIDASE 3, CHLOROPLASTIC"/>
    <property type="match status" value="1"/>
</dbReference>
<dbReference type="GO" id="GO:0007165">
    <property type="term" value="P:signal transduction"/>
    <property type="evidence" value="ECO:0007669"/>
    <property type="project" value="TreeGrafter"/>
</dbReference>
<evidence type="ECO:0000256" key="2">
    <source>
        <dbReference type="ARBA" id="ARBA00022670"/>
    </source>
</evidence>
<sequence>MIACYDYVKSHIVQVITLALFILLPVSFTHATLQGSPTPDQSGKNIQPAPLPQLNYSRDDAYTGMTIVRSLERYHYSRKKLDDVLSAKILDKYLSTIDPAKNLFTQKDIKEFEQVKYWLDNSLERGNLNPGYVIFNIYLQRSMQRLQYIKNLIPGWKKRFNFTQTDFISLDRDNDPWPETMADLKTLWYRELKNDILTRKLDGVAPDEITTLLEKRYHNRQTRLVQIDEKDVFSSYMNAVTMSFDPHTQYFPPRASEDFDIQMSLSLEGIGAVLQTEDEYTKVVRLITAGPADKSGRLKPGDKIMGVGQGLKGEIQDTVGWRIDEVVKLIRGPRNTIVRLEIIPADKKGAQHAQIIVIKRDEVKLEEQAARKRLKTIIQGNTPYKIGIIELPTFYLDFKSYQEGKKDYRSTTRDVLKLIKELKKENIDGLVMDLRDNGGGSLQEVNDLTGLFIKEGPTVQIRSRNGDMSQMDDPDPAIQYRGPLMVMINRMSASASEIFAGAIKDYHRGVIVGTQTFGKGTVQAMQSLGSGQLKLTSAKFYRISGKSTQNHGVLPDIEFPPLYNSNEIGESALDNALPWDRSPHAEYRAFRDMAPILPLLQKKHHQRIAHNPDFKYLNEKFQRNTEMFKIKALSLNEAERKNQTAQLDKEELDMENRYRTAKGLAPIESVAALKEQWDAEEKNNDDNDWEKKDLLLVETTHLMADFIAISRARGYKW</sequence>
<dbReference type="RefSeq" id="WP_084070106.1">
    <property type="nucleotide sequence ID" value="NZ_FWXY01000016.1"/>
</dbReference>
<dbReference type="InterPro" id="IPR001478">
    <property type="entry name" value="PDZ"/>
</dbReference>
<dbReference type="InterPro" id="IPR029045">
    <property type="entry name" value="ClpP/crotonase-like_dom_sf"/>
</dbReference>
<proteinExistence type="inferred from homology"/>
<dbReference type="Pfam" id="PF17804">
    <property type="entry name" value="TSP_NTD"/>
    <property type="match status" value="1"/>
</dbReference>
<dbReference type="PROSITE" id="PS50106">
    <property type="entry name" value="PDZ"/>
    <property type="match status" value="1"/>
</dbReference>
<reference evidence="8 9" key="1">
    <citation type="submission" date="2017-04" db="EMBL/GenBank/DDBJ databases">
        <authorList>
            <person name="Afonso C.L."/>
            <person name="Miller P.J."/>
            <person name="Scott M.A."/>
            <person name="Spackman E."/>
            <person name="Goraichik I."/>
            <person name="Dimitrov K.M."/>
            <person name="Suarez D.L."/>
            <person name="Swayne D.E."/>
        </authorList>
    </citation>
    <scope>NUCLEOTIDE SEQUENCE [LARGE SCALE GENOMIC DNA]</scope>
    <source>
        <strain evidence="8 9">DSM 3385</strain>
    </source>
</reference>
<dbReference type="SMART" id="SM00245">
    <property type="entry name" value="TSPc"/>
    <property type="match status" value="1"/>
</dbReference>
<evidence type="ECO:0000256" key="3">
    <source>
        <dbReference type="ARBA" id="ARBA00022801"/>
    </source>
</evidence>
<dbReference type="SUPFAM" id="SSF52096">
    <property type="entry name" value="ClpP/crotonase"/>
    <property type="match status" value="1"/>
</dbReference>
<evidence type="ECO:0000256" key="5">
    <source>
        <dbReference type="RuleBase" id="RU004404"/>
    </source>
</evidence>
<dbReference type="InterPro" id="IPR005151">
    <property type="entry name" value="Tail-specific_protease"/>
</dbReference>
<dbReference type="GO" id="GO:0004175">
    <property type="term" value="F:endopeptidase activity"/>
    <property type="evidence" value="ECO:0007669"/>
    <property type="project" value="TreeGrafter"/>
</dbReference>
<dbReference type="CDD" id="cd06782">
    <property type="entry name" value="cpPDZ_CPP-like"/>
    <property type="match status" value="1"/>
</dbReference>
<evidence type="ECO:0000256" key="4">
    <source>
        <dbReference type="ARBA" id="ARBA00022825"/>
    </source>
</evidence>
<evidence type="ECO:0000256" key="6">
    <source>
        <dbReference type="SAM" id="Phobius"/>
    </source>
</evidence>
<dbReference type="GO" id="GO:0030288">
    <property type="term" value="C:outer membrane-bounded periplasmic space"/>
    <property type="evidence" value="ECO:0007669"/>
    <property type="project" value="TreeGrafter"/>
</dbReference>
<gene>
    <name evidence="8" type="ORF">SAMN02746065_11620</name>
</gene>
<feature type="domain" description="PDZ" evidence="7">
    <location>
        <begin position="260"/>
        <end position="331"/>
    </location>
</feature>
<dbReference type="EMBL" id="FWXY01000016">
    <property type="protein sequence ID" value="SMC93872.1"/>
    <property type="molecule type" value="Genomic_DNA"/>
</dbReference>
<keyword evidence="9" id="KW-1185">Reference proteome</keyword>
<dbReference type="PANTHER" id="PTHR32060">
    <property type="entry name" value="TAIL-SPECIFIC PROTEASE"/>
    <property type="match status" value="1"/>
</dbReference>
<dbReference type="STRING" id="1121400.SAMN02746065_11620"/>
<keyword evidence="6" id="KW-0472">Membrane</keyword>
<name>A0A1W2D9T9_9BACT</name>
<dbReference type="NCBIfam" id="TIGR00225">
    <property type="entry name" value="prc"/>
    <property type="match status" value="1"/>
</dbReference>
<dbReference type="Pfam" id="PF00595">
    <property type="entry name" value="PDZ"/>
    <property type="match status" value="1"/>
</dbReference>
<comment type="similarity">
    <text evidence="1 5">Belongs to the peptidase S41A family.</text>
</comment>
<dbReference type="InterPro" id="IPR036034">
    <property type="entry name" value="PDZ_sf"/>
</dbReference>
<dbReference type="SMART" id="SM00228">
    <property type="entry name" value="PDZ"/>
    <property type="match status" value="1"/>
</dbReference>
<dbReference type="Gene3D" id="3.90.226.10">
    <property type="entry name" value="2-enoyl-CoA Hydratase, Chain A, domain 1"/>
    <property type="match status" value="1"/>
</dbReference>
<evidence type="ECO:0000313" key="8">
    <source>
        <dbReference type="EMBL" id="SMC93872.1"/>
    </source>
</evidence>
<feature type="transmembrane region" description="Helical" evidence="6">
    <location>
        <begin position="12"/>
        <end position="33"/>
    </location>
</feature>
<evidence type="ECO:0000259" key="7">
    <source>
        <dbReference type="PROSITE" id="PS50106"/>
    </source>
</evidence>
<dbReference type="CDD" id="cd07560">
    <property type="entry name" value="Peptidase_S41_CPP"/>
    <property type="match status" value="1"/>
</dbReference>
<dbReference type="InterPro" id="IPR004447">
    <property type="entry name" value="Peptidase_S41A"/>
</dbReference>
<evidence type="ECO:0000256" key="1">
    <source>
        <dbReference type="ARBA" id="ARBA00009179"/>
    </source>
</evidence>
<accession>A0A1W2D9T9</accession>
<organism evidence="8 9">
    <name type="scientific">Desulfocicer vacuolatum DSM 3385</name>
    <dbReference type="NCBI Taxonomy" id="1121400"/>
    <lineage>
        <taxon>Bacteria</taxon>
        <taxon>Pseudomonadati</taxon>
        <taxon>Thermodesulfobacteriota</taxon>
        <taxon>Desulfobacteria</taxon>
        <taxon>Desulfobacterales</taxon>
        <taxon>Desulfobacteraceae</taxon>
        <taxon>Desulfocicer</taxon>
    </lineage>
</organism>
<dbReference type="GO" id="GO:0006508">
    <property type="term" value="P:proteolysis"/>
    <property type="evidence" value="ECO:0007669"/>
    <property type="project" value="UniProtKB-KW"/>
</dbReference>
<keyword evidence="2 5" id="KW-0645">Protease</keyword>
<dbReference type="InterPro" id="IPR020992">
    <property type="entry name" value="Tail_Prtase_C"/>
</dbReference>
<dbReference type="Proteomes" id="UP000192418">
    <property type="component" value="Unassembled WGS sequence"/>
</dbReference>
<evidence type="ECO:0000313" key="9">
    <source>
        <dbReference type="Proteomes" id="UP000192418"/>
    </source>
</evidence>
<dbReference type="AlphaFoldDB" id="A0A1W2D9T9"/>